<dbReference type="Proteomes" id="UP000095256">
    <property type="component" value="Unassembled WGS sequence"/>
</dbReference>
<gene>
    <name evidence="1" type="ORF">BCR26_08875</name>
</gene>
<accession>A0A1E5L0D8</accession>
<keyword evidence="2" id="KW-1185">Reference proteome</keyword>
<reference evidence="1 2" key="1">
    <citation type="submission" date="2016-09" db="EMBL/GenBank/DDBJ databases">
        <authorList>
            <person name="Capua I."/>
            <person name="De Benedictis P."/>
            <person name="Joannis T."/>
            <person name="Lombin L.H."/>
            <person name="Cattoli G."/>
        </authorList>
    </citation>
    <scope>NUCLEOTIDE SEQUENCE [LARGE SCALE GENOMIC DNA]</scope>
    <source>
        <strain evidence="1 2">LMG 25899</strain>
    </source>
</reference>
<name>A0A1E5L0D8_9ENTE</name>
<dbReference type="STRING" id="762845.BCR26_08875"/>
<dbReference type="AlphaFoldDB" id="A0A1E5L0D8"/>
<sequence length="117" mass="13483">MYADGSLVKWLLFDDPDREPNSDIAEKNGIKSETSVRKLRSGESLIENMKFKNAAAMTKYAEKKIYGESDTEGKMQWLLDQYEESGHKISKHELIKKMTDSYYELAKGHFINELNGK</sequence>
<proteinExistence type="predicted"/>
<evidence type="ECO:0000313" key="1">
    <source>
        <dbReference type="EMBL" id="OEH83581.1"/>
    </source>
</evidence>
<comment type="caution">
    <text evidence="1">The sequence shown here is derived from an EMBL/GenBank/DDBJ whole genome shotgun (WGS) entry which is preliminary data.</text>
</comment>
<dbReference type="OrthoDB" id="2229394at2"/>
<dbReference type="RefSeq" id="WP_069697454.1">
    <property type="nucleotide sequence ID" value="NZ_JAGGMA010000012.1"/>
</dbReference>
<organism evidence="1 2">
    <name type="scientific">Enterococcus rivorum</name>
    <dbReference type="NCBI Taxonomy" id="762845"/>
    <lineage>
        <taxon>Bacteria</taxon>
        <taxon>Bacillati</taxon>
        <taxon>Bacillota</taxon>
        <taxon>Bacilli</taxon>
        <taxon>Lactobacillales</taxon>
        <taxon>Enterococcaceae</taxon>
        <taxon>Enterococcus</taxon>
    </lineage>
</organism>
<evidence type="ECO:0000313" key="2">
    <source>
        <dbReference type="Proteomes" id="UP000095256"/>
    </source>
</evidence>
<dbReference type="EMBL" id="MIEK01000005">
    <property type="protein sequence ID" value="OEH83581.1"/>
    <property type="molecule type" value="Genomic_DNA"/>
</dbReference>
<protein>
    <submittedName>
        <fullName evidence="1">Uncharacterized protein</fullName>
    </submittedName>
</protein>